<dbReference type="STRING" id="420998.JDO7802_00193"/>
<feature type="transmembrane region" description="Helical" evidence="1">
    <location>
        <begin position="44"/>
        <end position="63"/>
    </location>
</feature>
<dbReference type="AlphaFoldDB" id="A0A0M6YCV3"/>
<dbReference type="Pfam" id="PF26604">
    <property type="entry name" value="CBU_0592"/>
    <property type="match status" value="1"/>
</dbReference>
<feature type="transmembrane region" description="Helical" evidence="1">
    <location>
        <begin position="69"/>
        <end position="87"/>
    </location>
</feature>
<feature type="domain" description="CBU-0592-like" evidence="2">
    <location>
        <begin position="15"/>
        <end position="88"/>
    </location>
</feature>
<reference evidence="3 4" key="1">
    <citation type="submission" date="2015-07" db="EMBL/GenBank/DDBJ databases">
        <authorList>
            <person name="Noorani M."/>
        </authorList>
    </citation>
    <scope>NUCLEOTIDE SEQUENCE [LARGE SCALE GENOMIC DNA]</scope>
    <source>
        <strain evidence="3 4">CECT 7802</strain>
    </source>
</reference>
<gene>
    <name evidence="3" type="ORF">JDO7802_00193</name>
</gene>
<dbReference type="EMBL" id="CXSU01000005">
    <property type="protein sequence ID" value="CTQ48191.1"/>
    <property type="molecule type" value="Genomic_DNA"/>
</dbReference>
<protein>
    <recommendedName>
        <fullName evidence="2">CBU-0592-like domain-containing protein</fullName>
    </recommendedName>
</protein>
<evidence type="ECO:0000256" key="1">
    <source>
        <dbReference type="SAM" id="Phobius"/>
    </source>
</evidence>
<feature type="transmembrane region" description="Helical" evidence="1">
    <location>
        <begin position="17"/>
        <end position="37"/>
    </location>
</feature>
<evidence type="ECO:0000313" key="4">
    <source>
        <dbReference type="Proteomes" id="UP000049222"/>
    </source>
</evidence>
<evidence type="ECO:0000259" key="2">
    <source>
        <dbReference type="Pfam" id="PF26604"/>
    </source>
</evidence>
<dbReference type="InterPro" id="IPR058058">
    <property type="entry name" value="CBU_0592-like"/>
</dbReference>
<keyword evidence="1" id="KW-0472">Membrane</keyword>
<organism evidence="3 4">
    <name type="scientific">Jannaschia donghaensis</name>
    <dbReference type="NCBI Taxonomy" id="420998"/>
    <lineage>
        <taxon>Bacteria</taxon>
        <taxon>Pseudomonadati</taxon>
        <taxon>Pseudomonadota</taxon>
        <taxon>Alphaproteobacteria</taxon>
        <taxon>Rhodobacterales</taxon>
        <taxon>Roseobacteraceae</taxon>
        <taxon>Jannaschia</taxon>
    </lineage>
</organism>
<dbReference type="RefSeq" id="WP_055081823.1">
    <property type="nucleotide sequence ID" value="NZ_CXSU01000005.1"/>
</dbReference>
<keyword evidence="4" id="KW-1185">Reference proteome</keyword>
<dbReference type="NCBIfam" id="NF047864">
    <property type="entry name" value="CBU_0592_membra"/>
    <property type="match status" value="1"/>
</dbReference>
<proteinExistence type="predicted"/>
<keyword evidence="1" id="KW-1133">Transmembrane helix</keyword>
<name>A0A0M6YCV3_9RHOB</name>
<evidence type="ECO:0000313" key="3">
    <source>
        <dbReference type="EMBL" id="CTQ48191.1"/>
    </source>
</evidence>
<dbReference type="Proteomes" id="UP000049222">
    <property type="component" value="Unassembled WGS sequence"/>
</dbReference>
<accession>A0A0M6YCV3</accession>
<keyword evidence="1" id="KW-0812">Transmembrane</keyword>
<sequence>MITDMIFALPEPTLQHVGLSGAFLYMMTFALLALGILSGDSIKYFMMNLTAASLVLVSLSQSFNAASLVIQLFWIVVSVISIVVRLRRNRPSNRLRRLG</sequence>